<organism evidence="2 3">
    <name type="scientific">Vibrio rumoiensis</name>
    <dbReference type="NCBI Taxonomy" id="76258"/>
    <lineage>
        <taxon>Bacteria</taxon>
        <taxon>Pseudomonadati</taxon>
        <taxon>Pseudomonadota</taxon>
        <taxon>Gammaproteobacteria</taxon>
        <taxon>Vibrionales</taxon>
        <taxon>Vibrionaceae</taxon>
        <taxon>Vibrio</taxon>
    </lineage>
</organism>
<dbReference type="PROSITE" id="PS51819">
    <property type="entry name" value="VOC"/>
    <property type="match status" value="1"/>
</dbReference>
<protein>
    <submittedName>
        <fullName evidence="2">VOC family protein</fullName>
    </submittedName>
</protein>
<dbReference type="PANTHER" id="PTHR33993">
    <property type="entry name" value="GLYOXALASE-RELATED"/>
    <property type="match status" value="1"/>
</dbReference>
<dbReference type="SUPFAM" id="SSF54593">
    <property type="entry name" value="Glyoxalase/Bleomycin resistance protein/Dihydroxybiphenyl dioxygenase"/>
    <property type="match status" value="1"/>
</dbReference>
<dbReference type="InterPro" id="IPR052164">
    <property type="entry name" value="Anthracycline_SecMetBiosynth"/>
</dbReference>
<keyword evidence="3" id="KW-1185">Reference proteome</keyword>
<dbReference type="Pfam" id="PF22677">
    <property type="entry name" value="Ble-like_N"/>
    <property type="match status" value="1"/>
</dbReference>
<dbReference type="RefSeq" id="WP_394607554.1">
    <property type="nucleotide sequence ID" value="NZ_JBIHSN010000002.1"/>
</dbReference>
<evidence type="ECO:0000313" key="3">
    <source>
        <dbReference type="Proteomes" id="UP001607151"/>
    </source>
</evidence>
<evidence type="ECO:0000313" key="2">
    <source>
        <dbReference type="EMBL" id="MFH0265240.1"/>
    </source>
</evidence>
<dbReference type="InterPro" id="IPR037523">
    <property type="entry name" value="VOC_core"/>
</dbReference>
<evidence type="ECO:0000259" key="1">
    <source>
        <dbReference type="PROSITE" id="PS51819"/>
    </source>
</evidence>
<dbReference type="Gene3D" id="3.10.180.10">
    <property type="entry name" value="2,3-Dihydroxybiphenyl 1,2-Dioxygenase, domain 1"/>
    <property type="match status" value="1"/>
</dbReference>
<dbReference type="InterPro" id="IPR029068">
    <property type="entry name" value="Glyas_Bleomycin-R_OHBP_Dase"/>
</dbReference>
<name>A0ABW7IUB9_9VIBR</name>
<reference evidence="2 3" key="1">
    <citation type="submission" date="2024-10" db="EMBL/GenBank/DDBJ databases">
        <authorList>
            <person name="Yibar A."/>
            <person name="Saticioglu I.B."/>
            <person name="Duman M."/>
            <person name="Ajmi N."/>
            <person name="Gurler F."/>
            <person name="Ay H."/>
            <person name="Onuk E."/>
            <person name="Guler S."/>
            <person name="Romalde J.L."/>
        </authorList>
    </citation>
    <scope>NUCLEOTIDE SEQUENCE [LARGE SCALE GENOMIC DNA]</scope>
    <source>
        <strain evidence="2 3">14-MA-B</strain>
    </source>
</reference>
<dbReference type="EMBL" id="JBIHSN010000002">
    <property type="protein sequence ID" value="MFH0265240.1"/>
    <property type="molecule type" value="Genomic_DNA"/>
</dbReference>
<comment type="caution">
    <text evidence="2">The sequence shown here is derived from an EMBL/GenBank/DDBJ whole genome shotgun (WGS) entry which is preliminary data.</text>
</comment>
<dbReference type="Proteomes" id="UP001607151">
    <property type="component" value="Unassembled WGS sequence"/>
</dbReference>
<gene>
    <name evidence="2" type="ORF">ACGRQ9_06975</name>
</gene>
<proteinExistence type="predicted"/>
<dbReference type="InterPro" id="IPR053863">
    <property type="entry name" value="Glyoxy/Ble-like_N"/>
</dbReference>
<accession>A0ABW7IUB9</accession>
<sequence>MNPICWFEIYVDDMPRAKAFYQTVLNVELQPLPVPDGAPEMEMYAFPSAMNSYGATGALVRMPGCEVGGYSTIVYFTCEDCAVEGSRVVAAGGSIHREKLSIGEHGFIVLAVDTEGNMFGLHSMN</sequence>
<dbReference type="CDD" id="cd07247">
    <property type="entry name" value="SgaA_N_like"/>
    <property type="match status" value="1"/>
</dbReference>
<dbReference type="PANTHER" id="PTHR33993:SF2">
    <property type="entry name" value="VOC DOMAIN-CONTAINING PROTEIN"/>
    <property type="match status" value="1"/>
</dbReference>
<feature type="domain" description="VOC" evidence="1">
    <location>
        <begin position="3"/>
        <end position="124"/>
    </location>
</feature>